<evidence type="ECO:0000259" key="12">
    <source>
        <dbReference type="PROSITE" id="PS51007"/>
    </source>
</evidence>
<dbReference type="GO" id="GO:0009055">
    <property type="term" value="F:electron transfer activity"/>
    <property type="evidence" value="ECO:0007669"/>
    <property type="project" value="InterPro"/>
</dbReference>
<feature type="binding site" description="covalent" evidence="9">
    <location>
        <position position="210"/>
    </location>
    <ligand>
        <name>heme c</name>
        <dbReference type="ChEBI" id="CHEBI:61717"/>
        <label>2</label>
    </ligand>
</feature>
<dbReference type="GO" id="GO:0020037">
    <property type="term" value="F:heme binding"/>
    <property type="evidence" value="ECO:0007669"/>
    <property type="project" value="InterPro"/>
</dbReference>
<dbReference type="PANTHER" id="PTHR35008">
    <property type="entry name" value="BLL4482 PROTEIN-RELATED"/>
    <property type="match status" value="1"/>
</dbReference>
<keyword evidence="8 11" id="KW-0472">Membrane</keyword>
<feature type="binding site" description="covalent" evidence="9">
    <location>
        <position position="331"/>
    </location>
    <ligand>
        <name>heme c</name>
        <dbReference type="ChEBI" id="CHEBI:61717"/>
        <label>3</label>
    </ligand>
</feature>
<evidence type="ECO:0000256" key="6">
    <source>
        <dbReference type="ARBA" id="ARBA00022737"/>
    </source>
</evidence>
<accession>A0A963YS38</accession>
<dbReference type="EMBL" id="JAESVB010000004">
    <property type="protein sequence ID" value="MCB8875709.1"/>
    <property type="molecule type" value="Genomic_DNA"/>
</dbReference>
<organism evidence="13 14">
    <name type="scientific">Acidisoma silvae</name>
    <dbReference type="NCBI Taxonomy" id="2802396"/>
    <lineage>
        <taxon>Bacteria</taxon>
        <taxon>Pseudomonadati</taxon>
        <taxon>Pseudomonadota</taxon>
        <taxon>Alphaproteobacteria</taxon>
        <taxon>Acetobacterales</taxon>
        <taxon>Acidocellaceae</taxon>
        <taxon>Acidisoma</taxon>
    </lineage>
</organism>
<evidence type="ECO:0000256" key="10">
    <source>
        <dbReference type="PIRSR" id="PIRSR000018-51"/>
    </source>
</evidence>
<comment type="subcellular location">
    <subcellularLocation>
        <location evidence="1">Cell membrane</location>
    </subcellularLocation>
</comment>
<evidence type="ECO:0000256" key="4">
    <source>
        <dbReference type="ARBA" id="ARBA00022723"/>
    </source>
</evidence>
<feature type="binding site" description="covalent" evidence="9">
    <location>
        <position position="213"/>
    </location>
    <ligand>
        <name>heme c</name>
        <dbReference type="ChEBI" id="CHEBI:61717"/>
        <label>2</label>
    </ligand>
</feature>
<feature type="binding site" description="axial binding residue" evidence="10">
    <location>
        <position position="66"/>
    </location>
    <ligand>
        <name>heme c</name>
        <dbReference type="ChEBI" id="CHEBI:61717"/>
        <label>1</label>
    </ligand>
    <ligandPart>
        <name>Fe</name>
        <dbReference type="ChEBI" id="CHEBI:18248"/>
    </ligandPart>
</feature>
<dbReference type="PIRSF" id="PIRSF000018">
    <property type="entry name" value="Mb_ADH_cyt_c"/>
    <property type="match status" value="1"/>
</dbReference>
<reference evidence="13" key="2">
    <citation type="submission" date="2021-01" db="EMBL/GenBank/DDBJ databases">
        <authorList>
            <person name="Mieszkin S."/>
            <person name="Pouder E."/>
            <person name="Alain K."/>
        </authorList>
    </citation>
    <scope>NUCLEOTIDE SEQUENCE</scope>
    <source>
        <strain evidence="13">HW T2.11</strain>
    </source>
</reference>
<feature type="domain" description="Cytochrome c" evidence="12">
    <location>
        <begin position="48"/>
        <end position="151"/>
    </location>
</feature>
<comment type="caution">
    <text evidence="13">The sequence shown here is derived from an EMBL/GenBank/DDBJ whole genome shotgun (WGS) entry which is preliminary data.</text>
</comment>
<dbReference type="InterPro" id="IPR009056">
    <property type="entry name" value="Cyt_c-like_dom"/>
</dbReference>
<keyword evidence="11" id="KW-0812">Transmembrane</keyword>
<keyword evidence="2" id="KW-1003">Cell membrane</keyword>
<reference evidence="13" key="1">
    <citation type="journal article" date="2021" name="Microorganisms">
        <title>Acidisoma silvae sp. nov. and Acidisomacellulosilytica sp. nov., Two Acidophilic Bacteria Isolated from Decaying Wood, Hydrolyzing Cellulose and Producing Poly-3-hydroxybutyrate.</title>
        <authorList>
            <person name="Mieszkin S."/>
            <person name="Pouder E."/>
            <person name="Uroz S."/>
            <person name="Simon-Colin C."/>
            <person name="Alain K."/>
        </authorList>
    </citation>
    <scope>NUCLEOTIDE SEQUENCE</scope>
    <source>
        <strain evidence="13">HW T2.11</strain>
    </source>
</reference>
<dbReference type="AlphaFoldDB" id="A0A963YS38"/>
<evidence type="ECO:0000313" key="13">
    <source>
        <dbReference type="EMBL" id="MCB8875709.1"/>
    </source>
</evidence>
<keyword evidence="7 10" id="KW-0408">Iron</keyword>
<feature type="binding site" description="covalent" evidence="9">
    <location>
        <position position="65"/>
    </location>
    <ligand>
        <name>heme c</name>
        <dbReference type="ChEBI" id="CHEBI:61717"/>
        <label>1</label>
    </ligand>
</feature>
<keyword evidence="14" id="KW-1185">Reference proteome</keyword>
<keyword evidence="3 9" id="KW-0349">Heme</keyword>
<keyword evidence="5" id="KW-0732">Signal</keyword>
<dbReference type="RefSeq" id="WP_227321371.1">
    <property type="nucleotide sequence ID" value="NZ_JAESVB010000004.1"/>
</dbReference>
<dbReference type="InterPro" id="IPR051459">
    <property type="entry name" value="Cytochrome_c-type_DH"/>
</dbReference>
<feature type="domain" description="Cytochrome c" evidence="12">
    <location>
        <begin position="318"/>
        <end position="408"/>
    </location>
</feature>
<name>A0A963YS38_9PROT</name>
<feature type="binding site" description="covalent" evidence="9">
    <location>
        <position position="62"/>
    </location>
    <ligand>
        <name>heme c</name>
        <dbReference type="ChEBI" id="CHEBI:61717"/>
        <label>1</label>
    </ligand>
</feature>
<feature type="transmembrane region" description="Helical" evidence="11">
    <location>
        <begin position="7"/>
        <end position="28"/>
    </location>
</feature>
<dbReference type="PANTHER" id="PTHR35008:SF8">
    <property type="entry name" value="ALCOHOL DEHYDROGENASE CYTOCHROME C SUBUNIT"/>
    <property type="match status" value="1"/>
</dbReference>
<evidence type="ECO:0000256" key="2">
    <source>
        <dbReference type="ARBA" id="ARBA00022475"/>
    </source>
</evidence>
<keyword evidence="4 10" id="KW-0479">Metal-binding</keyword>
<feature type="binding site" description="axial binding residue" evidence="10">
    <location>
        <position position="214"/>
    </location>
    <ligand>
        <name>heme c</name>
        <dbReference type="ChEBI" id="CHEBI:61717"/>
        <label>2</label>
    </ligand>
    <ligandPart>
        <name>Fe</name>
        <dbReference type="ChEBI" id="CHEBI:18248"/>
    </ligandPart>
</feature>
<dbReference type="GO" id="GO:0005506">
    <property type="term" value="F:iron ion binding"/>
    <property type="evidence" value="ECO:0007669"/>
    <property type="project" value="InterPro"/>
</dbReference>
<evidence type="ECO:0000256" key="3">
    <source>
        <dbReference type="ARBA" id="ARBA00022617"/>
    </source>
</evidence>
<dbReference type="Proteomes" id="UP000708298">
    <property type="component" value="Unassembled WGS sequence"/>
</dbReference>
<evidence type="ECO:0000256" key="7">
    <source>
        <dbReference type="ARBA" id="ARBA00023004"/>
    </source>
</evidence>
<dbReference type="InterPro" id="IPR036909">
    <property type="entry name" value="Cyt_c-like_dom_sf"/>
</dbReference>
<dbReference type="GO" id="GO:0005886">
    <property type="term" value="C:plasma membrane"/>
    <property type="evidence" value="ECO:0007669"/>
    <property type="project" value="UniProtKB-SubCell"/>
</dbReference>
<dbReference type="GO" id="GO:0016614">
    <property type="term" value="F:oxidoreductase activity, acting on CH-OH group of donors"/>
    <property type="evidence" value="ECO:0007669"/>
    <property type="project" value="InterPro"/>
</dbReference>
<evidence type="ECO:0000256" key="5">
    <source>
        <dbReference type="ARBA" id="ARBA00022729"/>
    </source>
</evidence>
<gene>
    <name evidence="13" type="ORF">ASILVAE211_10990</name>
</gene>
<comment type="cofactor">
    <cofactor evidence="9">
        <name>heme c</name>
        <dbReference type="ChEBI" id="CHEBI:61717"/>
    </cofactor>
    <text evidence="9">Binds 3 heme c groups covalently per subunit.</text>
</comment>
<dbReference type="Gene3D" id="1.10.760.10">
    <property type="entry name" value="Cytochrome c-like domain"/>
    <property type="match status" value="3"/>
</dbReference>
<evidence type="ECO:0000256" key="11">
    <source>
        <dbReference type="SAM" id="Phobius"/>
    </source>
</evidence>
<keyword evidence="11" id="KW-1133">Transmembrane helix</keyword>
<keyword evidence="6" id="KW-0677">Repeat</keyword>
<evidence type="ECO:0000256" key="9">
    <source>
        <dbReference type="PIRSR" id="PIRSR000018-50"/>
    </source>
</evidence>
<dbReference type="Pfam" id="PF00034">
    <property type="entry name" value="Cytochrom_C"/>
    <property type="match status" value="2"/>
</dbReference>
<dbReference type="PROSITE" id="PS51007">
    <property type="entry name" value="CYTC"/>
    <property type="match status" value="3"/>
</dbReference>
<feature type="domain" description="Cytochrome c" evidence="12">
    <location>
        <begin position="195"/>
        <end position="303"/>
    </location>
</feature>
<evidence type="ECO:0000256" key="1">
    <source>
        <dbReference type="ARBA" id="ARBA00004236"/>
    </source>
</evidence>
<feature type="binding site" description="axial binding residue" evidence="10">
    <location>
        <position position="335"/>
    </location>
    <ligand>
        <name>heme c</name>
        <dbReference type="ChEBI" id="CHEBI:61717"/>
        <label>3</label>
    </ligand>
    <ligandPart>
        <name>Fe</name>
        <dbReference type="ChEBI" id="CHEBI:18248"/>
    </ligandPart>
</feature>
<evidence type="ECO:0000256" key="8">
    <source>
        <dbReference type="ARBA" id="ARBA00023136"/>
    </source>
</evidence>
<sequence>MFTFRRIVVAVVCLGFLGVIGAGALYAFNRAYYSSQIAETAAPAPTAGQIARGHYLALAGDCIACHTAPGGQPYAGGLQLNTGFGLVAASNITPDKDTGIGGWTTKQFILAMHRGIGDHGKRLYPAMPYTAYAKVSDADLTDIKAYLDTLPAVHHDVIANQMPFPFNIRLMMVGWNMLFFDLGGQQYKNDPTQTAEWNRGAYLVQGLEHCSTCHTTKNLLGADESGKFLQGTDLAGWWAPDLTSNKRIGLGSWSEDDIVDFLKTGANDRMVAAGPMAEAVHNSTQHLTVPDLHAMAVYLKSLPASDDSAPSPVPANIPAMVAGRAIYAENCAACHALNGTGVPGMAPAFVHSPSVQAQNPENMIRTILAGGHVAATEINPTAASMPPFDWKFTDAQLAAVTTYLRNSFGNAAPAVTADEVAAKRKEIGARATN</sequence>
<proteinExistence type="predicted"/>
<protein>
    <submittedName>
        <fullName evidence="13">C-type cytochrome</fullName>
    </submittedName>
</protein>
<evidence type="ECO:0000313" key="14">
    <source>
        <dbReference type="Proteomes" id="UP000708298"/>
    </source>
</evidence>
<dbReference type="InterPro" id="IPR014353">
    <property type="entry name" value="Membr-bd_ADH_cyt_c"/>
</dbReference>
<dbReference type="SUPFAM" id="SSF46626">
    <property type="entry name" value="Cytochrome c"/>
    <property type="match status" value="3"/>
</dbReference>
<feature type="binding site" description="covalent" evidence="9">
    <location>
        <position position="334"/>
    </location>
    <ligand>
        <name>heme c</name>
        <dbReference type="ChEBI" id="CHEBI:61717"/>
        <label>3</label>
    </ligand>
</feature>